<name>A0AAV7LCS9_PLEWA</name>
<organism evidence="1 2">
    <name type="scientific">Pleurodeles waltl</name>
    <name type="common">Iberian ribbed newt</name>
    <dbReference type="NCBI Taxonomy" id="8319"/>
    <lineage>
        <taxon>Eukaryota</taxon>
        <taxon>Metazoa</taxon>
        <taxon>Chordata</taxon>
        <taxon>Craniata</taxon>
        <taxon>Vertebrata</taxon>
        <taxon>Euteleostomi</taxon>
        <taxon>Amphibia</taxon>
        <taxon>Batrachia</taxon>
        <taxon>Caudata</taxon>
        <taxon>Salamandroidea</taxon>
        <taxon>Salamandridae</taxon>
        <taxon>Pleurodelinae</taxon>
        <taxon>Pleurodeles</taxon>
    </lineage>
</organism>
<dbReference type="EMBL" id="JANPWB010000015">
    <property type="protein sequence ID" value="KAJ1088157.1"/>
    <property type="molecule type" value="Genomic_DNA"/>
</dbReference>
<evidence type="ECO:0000313" key="2">
    <source>
        <dbReference type="Proteomes" id="UP001066276"/>
    </source>
</evidence>
<dbReference type="AlphaFoldDB" id="A0AAV7LCS9"/>
<reference evidence="1" key="1">
    <citation type="journal article" date="2022" name="bioRxiv">
        <title>Sequencing and chromosome-scale assembly of the giantPleurodeles waltlgenome.</title>
        <authorList>
            <person name="Brown T."/>
            <person name="Elewa A."/>
            <person name="Iarovenko S."/>
            <person name="Subramanian E."/>
            <person name="Araus A.J."/>
            <person name="Petzold A."/>
            <person name="Susuki M."/>
            <person name="Suzuki K.-i.T."/>
            <person name="Hayashi T."/>
            <person name="Toyoda A."/>
            <person name="Oliveira C."/>
            <person name="Osipova E."/>
            <person name="Leigh N.D."/>
            <person name="Simon A."/>
            <person name="Yun M.H."/>
        </authorList>
    </citation>
    <scope>NUCLEOTIDE SEQUENCE</scope>
    <source>
        <strain evidence="1">20211129_DDA</strain>
        <tissue evidence="1">Liver</tissue>
    </source>
</reference>
<gene>
    <name evidence="1" type="ORF">NDU88_001316</name>
</gene>
<proteinExistence type="predicted"/>
<keyword evidence="2" id="KW-1185">Reference proteome</keyword>
<protein>
    <submittedName>
        <fullName evidence="1">Uncharacterized protein</fullName>
    </submittedName>
</protein>
<dbReference type="Proteomes" id="UP001066276">
    <property type="component" value="Chromosome 11"/>
</dbReference>
<comment type="caution">
    <text evidence="1">The sequence shown here is derived from an EMBL/GenBank/DDBJ whole genome shotgun (WGS) entry which is preliminary data.</text>
</comment>
<evidence type="ECO:0000313" key="1">
    <source>
        <dbReference type="EMBL" id="KAJ1088157.1"/>
    </source>
</evidence>
<sequence length="147" mass="16375">MVTGAHRFTTISSEVWRSLVAAGVCCLMALKAELLVDGIGGRAVIRQDRCSDVTARWRRSGDIIVFLHCDSLSDWLSRFVDINMSEEEQESTVVLEENVCEIFGDVSEITCGAITEQEWKEALKEAIELCKVCEALESGRFGKLEKV</sequence>
<accession>A0AAV7LCS9</accession>